<protein>
    <submittedName>
        <fullName evidence="1">Transcriptional regulator</fullName>
    </submittedName>
</protein>
<dbReference type="GO" id="GO:0005524">
    <property type="term" value="F:ATP binding"/>
    <property type="evidence" value="ECO:0007669"/>
    <property type="project" value="TreeGrafter"/>
</dbReference>
<dbReference type="GO" id="GO:0005829">
    <property type="term" value="C:cytosol"/>
    <property type="evidence" value="ECO:0007669"/>
    <property type="project" value="TreeGrafter"/>
</dbReference>
<dbReference type="InterPro" id="IPR011322">
    <property type="entry name" value="N-reg_PII-like_a/b"/>
</dbReference>
<reference evidence="1 2" key="1">
    <citation type="submission" date="2016-03" db="EMBL/GenBank/DDBJ databases">
        <authorList>
            <person name="Ploux O."/>
        </authorList>
    </citation>
    <scope>NUCLEOTIDE SEQUENCE [LARGE SCALE GENOMIC DNA]</scope>
    <source>
        <strain evidence="1 2">R-45371</strain>
    </source>
</reference>
<dbReference type="RefSeq" id="WP_064035373.1">
    <property type="nucleotide sequence ID" value="NZ_LUUH01000002.1"/>
</dbReference>
<dbReference type="InterPro" id="IPR015867">
    <property type="entry name" value="N-reg_PII/ATP_PRibTrfase_C"/>
</dbReference>
<evidence type="ECO:0000313" key="1">
    <source>
        <dbReference type="EMBL" id="OAI09611.1"/>
    </source>
</evidence>
<dbReference type="PROSITE" id="PS51343">
    <property type="entry name" value="PII_GLNB_DOM"/>
    <property type="match status" value="1"/>
</dbReference>
<accession>A0A177MVE1</accession>
<dbReference type="PANTHER" id="PTHR30115:SF11">
    <property type="entry name" value="NITROGEN REGULATORY PROTEIN P-II HOMOLOG"/>
    <property type="match status" value="1"/>
</dbReference>
<dbReference type="InterPro" id="IPR002187">
    <property type="entry name" value="N-reg_PII"/>
</dbReference>
<sequence>MKEIRAYVQPHKLSQITMALLEIPGFPGMSVVDCEGFGRERTDHAQDYKPFLVKKRLEIFAPDDLVEIIFETIMRTAHSGHHGDGKVYILDAQEGGRISNGDRDKDLG</sequence>
<dbReference type="SMART" id="SM00938">
    <property type="entry name" value="P-II"/>
    <property type="match status" value="1"/>
</dbReference>
<proteinExistence type="predicted"/>
<evidence type="ECO:0000313" key="2">
    <source>
        <dbReference type="Proteomes" id="UP000077763"/>
    </source>
</evidence>
<dbReference type="PRINTS" id="PR00340">
    <property type="entry name" value="PIIGLNB"/>
</dbReference>
<dbReference type="Pfam" id="PF00543">
    <property type="entry name" value="P-II"/>
    <property type="match status" value="1"/>
</dbReference>
<dbReference type="SUPFAM" id="SSF54913">
    <property type="entry name" value="GlnB-like"/>
    <property type="match status" value="1"/>
</dbReference>
<dbReference type="PANTHER" id="PTHR30115">
    <property type="entry name" value="NITROGEN REGULATORY PROTEIN P-II"/>
    <property type="match status" value="1"/>
</dbReference>
<dbReference type="Gene3D" id="3.30.70.120">
    <property type="match status" value="1"/>
</dbReference>
<gene>
    <name evidence="1" type="ORF">A1353_04680</name>
</gene>
<dbReference type="Proteomes" id="UP000077763">
    <property type="component" value="Unassembled WGS sequence"/>
</dbReference>
<dbReference type="GO" id="GO:0006808">
    <property type="term" value="P:regulation of nitrogen utilization"/>
    <property type="evidence" value="ECO:0007669"/>
    <property type="project" value="InterPro"/>
</dbReference>
<dbReference type="GO" id="GO:0030234">
    <property type="term" value="F:enzyme regulator activity"/>
    <property type="evidence" value="ECO:0007669"/>
    <property type="project" value="InterPro"/>
</dbReference>
<name>A0A177MVE1_METMH</name>
<organism evidence="1 2">
    <name type="scientific">Methylomonas methanica</name>
    <dbReference type="NCBI Taxonomy" id="421"/>
    <lineage>
        <taxon>Bacteria</taxon>
        <taxon>Pseudomonadati</taxon>
        <taxon>Pseudomonadota</taxon>
        <taxon>Gammaproteobacteria</taxon>
        <taxon>Methylococcales</taxon>
        <taxon>Methylococcaceae</taxon>
        <taxon>Methylomonas</taxon>
    </lineage>
</organism>
<comment type="caution">
    <text evidence="1">The sequence shown here is derived from an EMBL/GenBank/DDBJ whole genome shotgun (WGS) entry which is preliminary data.</text>
</comment>
<dbReference type="AlphaFoldDB" id="A0A177MVE1"/>
<dbReference type="EMBL" id="LUUH01000002">
    <property type="protein sequence ID" value="OAI09611.1"/>
    <property type="molecule type" value="Genomic_DNA"/>
</dbReference>